<dbReference type="InterPro" id="IPR006597">
    <property type="entry name" value="Sel1-like"/>
</dbReference>
<reference evidence="2" key="1">
    <citation type="submission" date="2020-08" db="EMBL/GenBank/DDBJ databases">
        <title>Ramlibacter sp. GTP1 16S ribosomal RNA gene genome sequencing and assembly.</title>
        <authorList>
            <person name="Kang M."/>
        </authorList>
    </citation>
    <scope>NUCLEOTIDE SEQUENCE</scope>
    <source>
        <strain evidence="2">GTP1</strain>
    </source>
</reference>
<keyword evidence="1" id="KW-0677">Repeat</keyword>
<dbReference type="EMBL" id="JACORU010000020">
    <property type="protein sequence ID" value="MBC5768612.1"/>
    <property type="molecule type" value="Genomic_DNA"/>
</dbReference>
<proteinExistence type="predicted"/>
<name>A0A923MD90_9BURK</name>
<dbReference type="RefSeq" id="WP_187085508.1">
    <property type="nucleotide sequence ID" value="NZ_JACORU010000020.1"/>
</dbReference>
<organism evidence="2 3">
    <name type="scientific">Ramlibacter albus</name>
    <dbReference type="NCBI Taxonomy" id="2079448"/>
    <lineage>
        <taxon>Bacteria</taxon>
        <taxon>Pseudomonadati</taxon>
        <taxon>Pseudomonadota</taxon>
        <taxon>Betaproteobacteria</taxon>
        <taxon>Burkholderiales</taxon>
        <taxon>Comamonadaceae</taxon>
        <taxon>Ramlibacter</taxon>
    </lineage>
</organism>
<dbReference type="PANTHER" id="PTHR46430">
    <property type="entry name" value="PROTEIN SKT5-RELATED"/>
    <property type="match status" value="1"/>
</dbReference>
<keyword evidence="3" id="KW-1185">Reference proteome</keyword>
<dbReference type="Gene3D" id="1.25.40.10">
    <property type="entry name" value="Tetratricopeptide repeat domain"/>
    <property type="match status" value="1"/>
</dbReference>
<dbReference type="InterPro" id="IPR011990">
    <property type="entry name" value="TPR-like_helical_dom_sf"/>
</dbReference>
<accession>A0A923MD90</accession>
<dbReference type="InterPro" id="IPR051726">
    <property type="entry name" value="Chitin_Synth_Reg"/>
</dbReference>
<dbReference type="Proteomes" id="UP000596827">
    <property type="component" value="Unassembled WGS sequence"/>
</dbReference>
<dbReference type="Pfam" id="PF08238">
    <property type="entry name" value="Sel1"/>
    <property type="match status" value="1"/>
</dbReference>
<dbReference type="SUPFAM" id="SSF81901">
    <property type="entry name" value="HCP-like"/>
    <property type="match status" value="1"/>
</dbReference>
<dbReference type="SMART" id="SM00671">
    <property type="entry name" value="SEL1"/>
    <property type="match status" value="1"/>
</dbReference>
<comment type="caution">
    <text evidence="2">The sequence shown here is derived from an EMBL/GenBank/DDBJ whole genome shotgun (WGS) entry which is preliminary data.</text>
</comment>
<gene>
    <name evidence="2" type="ORF">H8R02_29390</name>
</gene>
<sequence length="159" mass="17272">MGEFEKRLSQVRAEMERGEFKRASRLLAPLVRDGVPEALFLYSTFSIAGSESDAEFEKRSLELLTRSAQAGYPPALYALGACYDAGDLVERDTYRAAALFKEAADRGHAKAMFLHGLNLMAAINGMPSLPVDGLELVKSAARAGDDDAVQFLADRGIRA</sequence>
<evidence type="ECO:0000313" key="2">
    <source>
        <dbReference type="EMBL" id="MBC5768612.1"/>
    </source>
</evidence>
<dbReference type="AlphaFoldDB" id="A0A923MD90"/>
<evidence type="ECO:0000313" key="3">
    <source>
        <dbReference type="Proteomes" id="UP000596827"/>
    </source>
</evidence>
<evidence type="ECO:0000256" key="1">
    <source>
        <dbReference type="ARBA" id="ARBA00022737"/>
    </source>
</evidence>
<protein>
    <submittedName>
        <fullName evidence="2">Sel1 repeat family protein</fullName>
    </submittedName>
</protein>